<dbReference type="SUPFAM" id="SSF56487">
    <property type="entry name" value="SRCR-like"/>
    <property type="match status" value="5"/>
</dbReference>
<comment type="subunit">
    <text evidence="7">Interacts with LGALS1 and laminin.</text>
</comment>
<feature type="disulfide bond" evidence="9">
    <location>
        <begin position="40"/>
        <end position="101"/>
    </location>
</feature>
<keyword evidence="4" id="KW-0675">Receptor</keyword>
<feature type="disulfide bond" evidence="9">
    <location>
        <begin position="319"/>
        <end position="380"/>
    </location>
</feature>
<keyword evidence="12" id="KW-1185">Reference proteome</keyword>
<organism evidence="11 12">
    <name type="scientific">Opisthocomus hoazin</name>
    <name type="common">Hoatzin</name>
    <name type="synonym">Phasianus hoazin</name>
    <dbReference type="NCBI Taxonomy" id="30419"/>
    <lineage>
        <taxon>Eukaryota</taxon>
        <taxon>Metazoa</taxon>
        <taxon>Chordata</taxon>
        <taxon>Craniata</taxon>
        <taxon>Vertebrata</taxon>
        <taxon>Euteleostomi</taxon>
        <taxon>Archelosauria</taxon>
        <taxon>Archosauria</taxon>
        <taxon>Dinosauria</taxon>
        <taxon>Saurischia</taxon>
        <taxon>Theropoda</taxon>
        <taxon>Coelurosauria</taxon>
        <taxon>Aves</taxon>
        <taxon>Neognathae</taxon>
        <taxon>Neoaves</taxon>
        <taxon>Opisthocomiformes</taxon>
        <taxon>Opisthocomidae</taxon>
        <taxon>Opisthocomus</taxon>
    </lineage>
</organism>
<dbReference type="PhylomeDB" id="A0A091VWW2"/>
<feature type="disulfide bond" evidence="9">
    <location>
        <begin position="350"/>
        <end position="360"/>
    </location>
</feature>
<dbReference type="FunFam" id="3.10.250.10:FF:000003">
    <property type="entry name" value="Deleted in malignant brain tumors 1"/>
    <property type="match status" value="1"/>
</dbReference>
<dbReference type="EMBL" id="KK734386">
    <property type="protein sequence ID" value="KFR07654.1"/>
    <property type="molecule type" value="Genomic_DNA"/>
</dbReference>
<feature type="disulfide bond" evidence="9">
    <location>
        <begin position="452"/>
        <end position="513"/>
    </location>
</feature>
<feature type="disulfide bond" evidence="9">
    <location>
        <begin position="169"/>
        <end position="230"/>
    </location>
</feature>
<evidence type="ECO:0000256" key="4">
    <source>
        <dbReference type="ARBA" id="ARBA00023170"/>
    </source>
</evidence>
<dbReference type="Proteomes" id="UP000053605">
    <property type="component" value="Unassembled WGS sequence"/>
</dbReference>
<evidence type="ECO:0000313" key="11">
    <source>
        <dbReference type="EMBL" id="KFR07654.1"/>
    </source>
</evidence>
<feature type="disulfide bond" evidence="9">
    <location>
        <begin position="380"/>
        <end position="390"/>
    </location>
</feature>
<feature type="non-terminal residue" evidence="11">
    <location>
        <position position="1"/>
    </location>
</feature>
<comment type="function">
    <text evidence="6">Binds to extracellular matrix proteins. Binds to pathogen-associated molecular patterns (PAMPs) present on the cell walls of Gram-positive and Gram-negative bacteria and fungi, behaving as a pattern recognition receptor (PRR). Induces bacterial and fungal aggregation and subsequent inhibition of PAMP-induced cytokine release. Does not possess intrinsic bactericidal activity. May play a role in the innate defense and homeostasis of certain epithelial surfaces.</text>
</comment>
<comment type="caution">
    <text evidence="9">Lacks conserved residue(s) required for the propagation of feature annotation.</text>
</comment>
<feature type="disulfide bond" evidence="9">
    <location>
        <begin position="200"/>
        <end position="210"/>
    </location>
</feature>
<evidence type="ECO:0000313" key="12">
    <source>
        <dbReference type="Proteomes" id="UP000053605"/>
    </source>
</evidence>
<dbReference type="InterPro" id="IPR001190">
    <property type="entry name" value="SRCR"/>
</dbReference>
<evidence type="ECO:0000256" key="1">
    <source>
        <dbReference type="ARBA" id="ARBA00022729"/>
    </source>
</evidence>
<sequence>KLRLANGSNRCAGRVEVLYGQQWGTVCDDNWDIIDAEVVCQQLGCGTALSAPSSAYFGEGPDPIWLDDVICKGTEAALSECSEKPWGSHNCVHREDAGVVCSGKSPSARHEWGLWDVETCWKCCFAEPAPLRLADGLTHCSGRVEVFYGQRWGTVCDDDWDLVEAEVVCRQLGCGKALSATHGAYFGEGSGPVWLDDVNCTGSEAALSQCKANPWGRHNCVHGEDASVVCTGFKQSWLILVGTSQQERPVGDHCSKGLKLLQGELRSSLFLNTGFAELLPVRLVNGSSNCSGRVEVFHGQQWGTVCDDSWDLTDAQVVCRQLGCGAAVSAPSSARFGQGTGQIWLDDVNCAGAETILTDCRARPWGDHNCNHGEDASVECSGNEAAFSECRAQSWGSHNCKHGEDADIPRMAPLRLMNGPNPCSGRVEVFYGQEWGTVCDDSWDISDAEVVCRQLGCGRALSIPISAHFGEGSGPIWLDDVNCTGTETSLSQCETTLWGVHNCRHREDAGVVC</sequence>
<evidence type="ECO:0000256" key="2">
    <source>
        <dbReference type="ARBA" id="ARBA00022737"/>
    </source>
</evidence>
<dbReference type="InterPro" id="IPR036772">
    <property type="entry name" value="SRCR-like_dom_sf"/>
</dbReference>
<reference evidence="11 12" key="1">
    <citation type="submission" date="2014-04" db="EMBL/GenBank/DDBJ databases">
        <title>Genome evolution of avian class.</title>
        <authorList>
            <person name="Zhang G."/>
            <person name="Li C."/>
        </authorList>
    </citation>
    <scope>NUCLEOTIDE SEQUENCE [LARGE SCALE GENOMIC DNA]</scope>
    <source>
        <strain evidence="11">BGI_N306</strain>
    </source>
</reference>
<dbReference type="PROSITE" id="PS00420">
    <property type="entry name" value="SRCR_1"/>
    <property type="match status" value="4"/>
</dbReference>
<dbReference type="SMART" id="SM00202">
    <property type="entry name" value="SR"/>
    <property type="match status" value="4"/>
</dbReference>
<dbReference type="Pfam" id="PF00530">
    <property type="entry name" value="SRCR"/>
    <property type="match status" value="4"/>
</dbReference>
<feature type="domain" description="SRCR" evidence="10">
    <location>
        <begin position="414"/>
        <end position="513"/>
    </location>
</feature>
<dbReference type="STRING" id="30419.A0A091VWW2"/>
<evidence type="ECO:0000256" key="8">
    <source>
        <dbReference type="ARBA" id="ARBA00069168"/>
    </source>
</evidence>
<keyword evidence="5" id="KW-0325">Glycoprotein</keyword>
<dbReference type="FunFam" id="3.10.250.10:FF:000007">
    <property type="entry name" value="Soluble scavenger receptor cysteine-rich domain-containing protein SSC5D"/>
    <property type="match status" value="2"/>
</dbReference>
<dbReference type="GO" id="GO:0016020">
    <property type="term" value="C:membrane"/>
    <property type="evidence" value="ECO:0007669"/>
    <property type="project" value="InterPro"/>
</dbReference>
<feature type="disulfide bond" evidence="9">
    <location>
        <begin position="27"/>
        <end position="91"/>
    </location>
</feature>
<keyword evidence="1" id="KW-0732">Signal</keyword>
<feature type="disulfide bond" evidence="9">
    <location>
        <begin position="439"/>
        <end position="503"/>
    </location>
</feature>
<evidence type="ECO:0000256" key="9">
    <source>
        <dbReference type="PROSITE-ProRule" id="PRU00196"/>
    </source>
</evidence>
<feature type="disulfide bond" evidence="9">
    <location>
        <begin position="306"/>
        <end position="370"/>
    </location>
</feature>
<name>A0A091VWW2_OPIHO</name>
<feature type="domain" description="SRCR" evidence="10">
    <location>
        <begin position="377"/>
        <end position="411"/>
    </location>
</feature>
<evidence type="ECO:0000256" key="3">
    <source>
        <dbReference type="ARBA" id="ARBA00023157"/>
    </source>
</evidence>
<dbReference type="PANTHER" id="PTHR19331:SF487">
    <property type="entry name" value="SOLUBLE SCAVENGER RECEPTOR CYSTEINE-RICH DOMAIN-CONTAINING PROTEIN SSC5D"/>
    <property type="match status" value="1"/>
</dbReference>
<feature type="disulfide bond" evidence="9">
    <location>
        <begin position="71"/>
        <end position="81"/>
    </location>
</feature>
<evidence type="ECO:0000256" key="6">
    <source>
        <dbReference type="ARBA" id="ARBA00058074"/>
    </source>
</evidence>
<feature type="disulfide bond" evidence="9">
    <location>
        <begin position="156"/>
        <end position="220"/>
    </location>
</feature>
<gene>
    <name evidence="11" type="ORF">N306_01858</name>
</gene>
<proteinExistence type="predicted"/>
<feature type="disulfide bond" evidence="9">
    <location>
        <begin position="483"/>
        <end position="493"/>
    </location>
</feature>
<dbReference type="PROSITE" id="PS50287">
    <property type="entry name" value="SRCR_2"/>
    <property type="match status" value="5"/>
</dbReference>
<accession>A0A091VWW2</accession>
<keyword evidence="3 9" id="KW-1015">Disulfide bond</keyword>
<dbReference type="FunFam" id="3.10.250.10:FF:000006">
    <property type="entry name" value="neurotrypsin isoform X2"/>
    <property type="match status" value="1"/>
</dbReference>
<feature type="non-terminal residue" evidence="11">
    <location>
        <position position="513"/>
    </location>
</feature>
<feature type="domain" description="SRCR" evidence="10">
    <location>
        <begin position="2"/>
        <end position="102"/>
    </location>
</feature>
<evidence type="ECO:0000256" key="7">
    <source>
        <dbReference type="ARBA" id="ARBA00064153"/>
    </source>
</evidence>
<protein>
    <recommendedName>
        <fullName evidence="8">Soluble scavenger receptor cysteine-rich domain-containing protein SSC5D</fullName>
    </recommendedName>
</protein>
<feature type="domain" description="SRCR" evidence="10">
    <location>
        <begin position="281"/>
        <end position="381"/>
    </location>
</feature>
<evidence type="ECO:0000259" key="10">
    <source>
        <dbReference type="PROSITE" id="PS50287"/>
    </source>
</evidence>
<feature type="domain" description="SRCR" evidence="10">
    <location>
        <begin position="131"/>
        <end position="231"/>
    </location>
</feature>
<keyword evidence="2" id="KW-0677">Repeat</keyword>
<dbReference type="AlphaFoldDB" id="A0A091VWW2"/>
<evidence type="ECO:0000256" key="5">
    <source>
        <dbReference type="ARBA" id="ARBA00023180"/>
    </source>
</evidence>
<dbReference type="PANTHER" id="PTHR19331">
    <property type="entry name" value="SCAVENGER RECEPTOR DOMAIN-CONTAINING"/>
    <property type="match status" value="1"/>
</dbReference>
<dbReference type="Gene3D" id="3.10.250.10">
    <property type="entry name" value="SRCR-like domain"/>
    <property type="match status" value="5"/>
</dbReference>
<dbReference type="PRINTS" id="PR00258">
    <property type="entry name" value="SPERACTRCPTR"/>
</dbReference>